<evidence type="ECO:0000259" key="3">
    <source>
        <dbReference type="Pfam" id="PF04321"/>
    </source>
</evidence>
<dbReference type="GO" id="GO:0005829">
    <property type="term" value="C:cytosol"/>
    <property type="evidence" value="ECO:0007669"/>
    <property type="project" value="TreeGrafter"/>
</dbReference>
<dbReference type="EMBL" id="FUWY01000004">
    <property type="protein sequence ID" value="SJZ77111.1"/>
    <property type="molecule type" value="Genomic_DNA"/>
</dbReference>
<comment type="pathway">
    <text evidence="2">Carbohydrate biosynthesis; dTDP-L-rhamnose biosynthesis.</text>
</comment>
<dbReference type="InterPro" id="IPR036291">
    <property type="entry name" value="NAD(P)-bd_dom_sf"/>
</dbReference>
<feature type="domain" description="RmlD-like substrate binding" evidence="3">
    <location>
        <begin position="4"/>
        <end position="305"/>
    </location>
</feature>
<evidence type="ECO:0000256" key="1">
    <source>
        <dbReference type="ARBA" id="ARBA00010944"/>
    </source>
</evidence>
<dbReference type="GO" id="GO:0008831">
    <property type="term" value="F:dTDP-4-dehydrorhamnose reductase activity"/>
    <property type="evidence" value="ECO:0007669"/>
    <property type="project" value="UniProtKB-EC"/>
</dbReference>
<dbReference type="InterPro" id="IPR005913">
    <property type="entry name" value="dTDP_dehydrorham_reduct"/>
</dbReference>
<dbReference type="PANTHER" id="PTHR10491:SF4">
    <property type="entry name" value="METHIONINE ADENOSYLTRANSFERASE 2 SUBUNIT BETA"/>
    <property type="match status" value="1"/>
</dbReference>
<name>A0A1T4NCU4_9FIRM</name>
<evidence type="ECO:0000313" key="5">
    <source>
        <dbReference type="Proteomes" id="UP000243297"/>
    </source>
</evidence>
<dbReference type="UniPathway" id="UPA00124"/>
<dbReference type="Gene3D" id="3.90.25.10">
    <property type="entry name" value="UDP-galactose 4-epimerase, domain 1"/>
    <property type="match status" value="1"/>
</dbReference>
<dbReference type="Proteomes" id="UP000243297">
    <property type="component" value="Unassembled WGS sequence"/>
</dbReference>
<proteinExistence type="inferred from homology"/>
<dbReference type="GO" id="GO:0019305">
    <property type="term" value="P:dTDP-rhamnose biosynthetic process"/>
    <property type="evidence" value="ECO:0007669"/>
    <property type="project" value="UniProtKB-UniPathway"/>
</dbReference>
<gene>
    <name evidence="4" type="ORF">SAMN02745191_1576</name>
</gene>
<evidence type="ECO:0000256" key="2">
    <source>
        <dbReference type="RuleBase" id="RU364082"/>
    </source>
</evidence>
<dbReference type="STRING" id="118967.SAMN02745191_1576"/>
<dbReference type="Gene3D" id="3.40.50.720">
    <property type="entry name" value="NAD(P)-binding Rossmann-like Domain"/>
    <property type="match status" value="1"/>
</dbReference>
<dbReference type="CDD" id="cd05254">
    <property type="entry name" value="dTDP_HR_like_SDR_e"/>
    <property type="match status" value="1"/>
</dbReference>
<keyword evidence="5" id="KW-1185">Reference proteome</keyword>
<dbReference type="RefSeq" id="WP_078711973.1">
    <property type="nucleotide sequence ID" value="NZ_FUWY01000004.1"/>
</dbReference>
<dbReference type="SUPFAM" id="SSF51735">
    <property type="entry name" value="NAD(P)-binding Rossmann-fold domains"/>
    <property type="match status" value="1"/>
</dbReference>
<organism evidence="4 5">
    <name type="scientific">Anaerorhabdus furcosa</name>
    <dbReference type="NCBI Taxonomy" id="118967"/>
    <lineage>
        <taxon>Bacteria</taxon>
        <taxon>Bacillati</taxon>
        <taxon>Bacillota</taxon>
        <taxon>Erysipelotrichia</taxon>
        <taxon>Erysipelotrichales</taxon>
        <taxon>Erysipelotrichaceae</taxon>
        <taxon>Anaerorhabdus</taxon>
    </lineage>
</organism>
<comment type="function">
    <text evidence="2">Catalyzes the reduction of dTDP-6-deoxy-L-lyxo-4-hexulose to yield dTDP-L-rhamnose.</text>
</comment>
<dbReference type="PANTHER" id="PTHR10491">
    <property type="entry name" value="DTDP-4-DEHYDRORHAMNOSE REDUCTASE"/>
    <property type="match status" value="1"/>
</dbReference>
<dbReference type="AlphaFoldDB" id="A0A1T4NCU4"/>
<dbReference type="EC" id="1.1.1.133" evidence="2"/>
<sequence>MSKKIFVTGACGQIGVDVVNELLNRKYEVIATDLCELCDYDLLTKFNDEIMYFQLDIKNEDILRDVINKVTPDIIIHCAAWTSVDLAEFEENQELVRKINVESTKVLASCAKDLDIKIVYISTDYVFDGEGVDPWKPDCNNYNPLNFYGLTKLYGEMKITNALEKYFIVRTSWVFGKNGKNFIKTILELSKVHNEIKVINDQIGSPTYSFDLSRLIVDMIETDKYGYYHITNEGEYISWYELAKEVFFQKEISTKIIPVSTEQYGVNKAIRPLNSRLNKEKIIENGFKPLPVWKDAVSRFLKELEV</sequence>
<keyword evidence="2" id="KW-0521">NADP</keyword>
<dbReference type="OrthoDB" id="9803892at2"/>
<reference evidence="5" key="1">
    <citation type="submission" date="2017-02" db="EMBL/GenBank/DDBJ databases">
        <authorList>
            <person name="Varghese N."/>
            <person name="Submissions S."/>
        </authorList>
    </citation>
    <scope>NUCLEOTIDE SEQUENCE [LARGE SCALE GENOMIC DNA]</scope>
    <source>
        <strain evidence="5">ATCC 25662</strain>
    </source>
</reference>
<evidence type="ECO:0000313" key="4">
    <source>
        <dbReference type="EMBL" id="SJZ77111.1"/>
    </source>
</evidence>
<dbReference type="InterPro" id="IPR029903">
    <property type="entry name" value="RmlD-like-bd"/>
</dbReference>
<keyword evidence="2" id="KW-0560">Oxidoreductase</keyword>
<dbReference type="NCBIfam" id="TIGR01214">
    <property type="entry name" value="rmlD"/>
    <property type="match status" value="1"/>
</dbReference>
<dbReference type="Pfam" id="PF04321">
    <property type="entry name" value="RmlD_sub_bind"/>
    <property type="match status" value="1"/>
</dbReference>
<protein>
    <recommendedName>
        <fullName evidence="2">dTDP-4-dehydrorhamnose reductase</fullName>
        <ecNumber evidence="2">1.1.1.133</ecNumber>
    </recommendedName>
</protein>
<comment type="similarity">
    <text evidence="1 2">Belongs to the dTDP-4-dehydrorhamnose reductase family.</text>
</comment>
<accession>A0A1T4NCU4</accession>